<feature type="compositionally biased region" description="Low complexity" evidence="1">
    <location>
        <begin position="36"/>
        <end position="66"/>
    </location>
</feature>
<feature type="compositionally biased region" description="Low complexity" evidence="1">
    <location>
        <begin position="73"/>
        <end position="115"/>
    </location>
</feature>
<dbReference type="GeneID" id="112468142"/>
<feature type="compositionally biased region" description="Polar residues" evidence="1">
    <location>
        <begin position="116"/>
        <end position="128"/>
    </location>
</feature>
<feature type="signal peptide" evidence="2">
    <location>
        <begin position="1"/>
        <end position="20"/>
    </location>
</feature>
<dbReference type="Proteomes" id="UP000504618">
    <property type="component" value="Unplaced"/>
</dbReference>
<protein>
    <submittedName>
        <fullName evidence="4">cAMP-dependent protein kinase catalytic subunit-like</fullName>
    </submittedName>
</protein>
<accession>A0A6J1RDD3</accession>
<reference evidence="4" key="1">
    <citation type="submission" date="2025-08" db="UniProtKB">
        <authorList>
            <consortium name="RefSeq"/>
        </authorList>
    </citation>
    <scope>IDENTIFICATION</scope>
    <source>
        <tissue evidence="4">Whole body</tissue>
    </source>
</reference>
<organism evidence="3 4">
    <name type="scientific">Temnothorax curvispinosus</name>
    <dbReference type="NCBI Taxonomy" id="300111"/>
    <lineage>
        <taxon>Eukaryota</taxon>
        <taxon>Metazoa</taxon>
        <taxon>Ecdysozoa</taxon>
        <taxon>Arthropoda</taxon>
        <taxon>Hexapoda</taxon>
        <taxon>Insecta</taxon>
        <taxon>Pterygota</taxon>
        <taxon>Neoptera</taxon>
        <taxon>Endopterygota</taxon>
        <taxon>Hymenoptera</taxon>
        <taxon>Apocrita</taxon>
        <taxon>Aculeata</taxon>
        <taxon>Formicoidea</taxon>
        <taxon>Formicidae</taxon>
        <taxon>Myrmicinae</taxon>
        <taxon>Temnothorax</taxon>
    </lineage>
</organism>
<evidence type="ECO:0000256" key="2">
    <source>
        <dbReference type="SAM" id="SignalP"/>
    </source>
</evidence>
<gene>
    <name evidence="4" type="primary">LOC112468142</name>
</gene>
<dbReference type="AlphaFoldDB" id="A0A6J1RDD3"/>
<feature type="region of interest" description="Disordered" evidence="1">
    <location>
        <begin position="29"/>
        <end position="128"/>
    </location>
</feature>
<proteinExistence type="predicted"/>
<dbReference type="RefSeq" id="XP_024892959.1">
    <property type="nucleotide sequence ID" value="XM_025037191.1"/>
</dbReference>
<evidence type="ECO:0000313" key="3">
    <source>
        <dbReference type="Proteomes" id="UP000504618"/>
    </source>
</evidence>
<sequence>MVIRLIKLIYLIKLNFEVLGRMEVEEDRDNKENVNPLEQPLQQQLPQQQSLQQQPPQQPLQQQLPKQQPPKQQPQQQQPVQQQQPREQQLPQQYRQQQQPLQQYRQQKSLQQQLQGINQHQPNVQPQSVQRCGLVIKYQTHNHEEPDFKST</sequence>
<evidence type="ECO:0000313" key="4">
    <source>
        <dbReference type="RefSeq" id="XP_024892959.1"/>
    </source>
</evidence>
<name>A0A6J1RDD3_9HYME</name>
<keyword evidence="3" id="KW-1185">Reference proteome</keyword>
<feature type="chain" id="PRO_5026986652" evidence="2">
    <location>
        <begin position="21"/>
        <end position="151"/>
    </location>
</feature>
<evidence type="ECO:0000256" key="1">
    <source>
        <dbReference type="SAM" id="MobiDB-lite"/>
    </source>
</evidence>
<keyword evidence="2" id="KW-0732">Signal</keyword>